<dbReference type="Gene3D" id="3.40.30.10">
    <property type="entry name" value="Glutaredoxin"/>
    <property type="match status" value="1"/>
</dbReference>
<name>A0A917E8P1_9FLAO</name>
<gene>
    <name evidence="1" type="ORF">GCM10010831_11320</name>
</gene>
<reference evidence="1 2" key="1">
    <citation type="journal article" date="2014" name="Int. J. Syst. Evol. Microbiol.">
        <title>Complete genome sequence of Corynebacterium casei LMG S-19264T (=DSM 44701T), isolated from a smear-ripened cheese.</title>
        <authorList>
            <consortium name="US DOE Joint Genome Institute (JGI-PGF)"/>
            <person name="Walter F."/>
            <person name="Albersmeier A."/>
            <person name="Kalinowski J."/>
            <person name="Ruckert C."/>
        </authorList>
    </citation>
    <scope>NUCLEOTIDE SEQUENCE [LARGE SCALE GENOMIC DNA]</scope>
    <source>
        <strain evidence="1 2">CGMCC 1.12925</strain>
    </source>
</reference>
<dbReference type="InterPro" id="IPR036249">
    <property type="entry name" value="Thioredoxin-like_sf"/>
</dbReference>
<organism evidence="1 2">
    <name type="scientific">Psychroflexus salis</name>
    <dbReference type="NCBI Taxonomy" id="1526574"/>
    <lineage>
        <taxon>Bacteria</taxon>
        <taxon>Pseudomonadati</taxon>
        <taxon>Bacteroidota</taxon>
        <taxon>Flavobacteriia</taxon>
        <taxon>Flavobacteriales</taxon>
        <taxon>Flavobacteriaceae</taxon>
        <taxon>Psychroflexus</taxon>
    </lineage>
</organism>
<comment type="caution">
    <text evidence="1">The sequence shown here is derived from an EMBL/GenBank/DDBJ whole genome shotgun (WGS) entry which is preliminary data.</text>
</comment>
<evidence type="ECO:0000313" key="1">
    <source>
        <dbReference type="EMBL" id="GGE11624.1"/>
    </source>
</evidence>
<protein>
    <recommendedName>
        <fullName evidence="3">Thioredoxin domain-containing protein</fullName>
    </recommendedName>
</protein>
<evidence type="ECO:0008006" key="3">
    <source>
        <dbReference type="Google" id="ProtNLM"/>
    </source>
</evidence>
<proteinExistence type="predicted"/>
<dbReference type="SUPFAM" id="SSF52833">
    <property type="entry name" value="Thioredoxin-like"/>
    <property type="match status" value="1"/>
</dbReference>
<evidence type="ECO:0000313" key="2">
    <source>
        <dbReference type="Proteomes" id="UP000599688"/>
    </source>
</evidence>
<keyword evidence="2" id="KW-1185">Reference proteome</keyword>
<accession>A0A917E8P1</accession>
<dbReference type="EMBL" id="BMGL01000006">
    <property type="protein sequence ID" value="GGE11624.1"/>
    <property type="molecule type" value="Genomic_DNA"/>
</dbReference>
<dbReference type="RefSeq" id="WP_188405844.1">
    <property type="nucleotide sequence ID" value="NZ_BMGL01000006.1"/>
</dbReference>
<sequence length="456" mass="54112">MADNNEPSSTKIYGEIVNPLDHTLIFYQNGNLLDTVELQANGKFFYEYTQKNEAMFSIKHGAETQMFYAKPGDSIALRINTLEFDESLVYDADSAVENNFLIDNFLLNEKNNDLILSYYKIEVDEFLNITDSLKNIQLQKLNELQNKHALSPMFVEIAQKSINFEFYDMKERYAFLIQKYFSSKAHQLDEFNFFSFRKEINFNEENLSSHFGYLRFLDNYLKNKSIEDCAQSENKKDCFELNSFQNLHKRIELANKIFEDNEVRRQFLKRFVRREIIQSNTAKEIETTLRIIDGINLDEENLKYYHRLADFQKNYLIGNSLKNHSVYDADFNKINFKEIVANKPTILHLWTANSTSLHQKRLTKIKDLRAKFPEVQFIGINVDYNNRELWERTLTQYKYNRKYEFQVLGKDKDRDLYINYLSKVFYVSPENTTIKNCTNLLYSNDLESSILAFLNQ</sequence>
<dbReference type="Proteomes" id="UP000599688">
    <property type="component" value="Unassembled WGS sequence"/>
</dbReference>
<dbReference type="AlphaFoldDB" id="A0A917E8P1"/>